<dbReference type="InterPro" id="IPR010633">
    <property type="entry name" value="Phage_lambda_GpZ"/>
</dbReference>
<dbReference type="EMBL" id="JACHGZ010000008">
    <property type="protein sequence ID" value="MBB5148654.1"/>
    <property type="molecule type" value="Genomic_DNA"/>
</dbReference>
<accession>A0A840PTX0</accession>
<sequence>MFKLIQIRVDHAEQLERLFSIAPKEAKIILWRGINRAATAARTRASVSIRARYIIKAADIKRRIKIRKATASHLSAQLRASGPVTPLLKFDVTPKFPDIMPVHARVLKSSTKKPIRSGFVTRTKKNYVNVFTRVGQSRYPIQGHFGPSIAQMMGHEEPLNDIITRAQEILDKRLEHELSRLLWG</sequence>
<dbReference type="Pfam" id="PF06763">
    <property type="entry name" value="Minor_tail_Z"/>
    <property type="match status" value="1"/>
</dbReference>
<name>A0A840PTX0_URETH</name>
<organism evidence="1 2">
    <name type="scientific">Ureibacillus thermosphaericus</name>
    <dbReference type="NCBI Taxonomy" id="51173"/>
    <lineage>
        <taxon>Bacteria</taxon>
        <taxon>Bacillati</taxon>
        <taxon>Bacillota</taxon>
        <taxon>Bacilli</taxon>
        <taxon>Bacillales</taxon>
        <taxon>Caryophanaceae</taxon>
        <taxon>Ureibacillus</taxon>
    </lineage>
</organism>
<proteinExistence type="predicted"/>
<dbReference type="AlphaFoldDB" id="A0A840PTX0"/>
<dbReference type="RefSeq" id="WP_168412161.1">
    <property type="nucleotide sequence ID" value="NZ_JAAXPW010000008.1"/>
</dbReference>
<protein>
    <submittedName>
        <fullName evidence="1">Uncharacterized protein</fullName>
    </submittedName>
</protein>
<keyword evidence="2" id="KW-1185">Reference proteome</keyword>
<reference evidence="1 2" key="1">
    <citation type="submission" date="2020-08" db="EMBL/GenBank/DDBJ databases">
        <title>Genomic Encyclopedia of Type Strains, Phase IV (KMG-IV): sequencing the most valuable type-strain genomes for metagenomic binning, comparative biology and taxonomic classification.</title>
        <authorList>
            <person name="Goeker M."/>
        </authorList>
    </citation>
    <scope>NUCLEOTIDE SEQUENCE [LARGE SCALE GENOMIC DNA]</scope>
    <source>
        <strain evidence="1 2">DSM 10633</strain>
    </source>
</reference>
<dbReference type="Proteomes" id="UP000557217">
    <property type="component" value="Unassembled WGS sequence"/>
</dbReference>
<evidence type="ECO:0000313" key="1">
    <source>
        <dbReference type="EMBL" id="MBB5148654.1"/>
    </source>
</evidence>
<gene>
    <name evidence="1" type="ORF">HNR36_001040</name>
</gene>
<evidence type="ECO:0000313" key="2">
    <source>
        <dbReference type="Proteomes" id="UP000557217"/>
    </source>
</evidence>
<comment type="caution">
    <text evidence="1">The sequence shown here is derived from an EMBL/GenBank/DDBJ whole genome shotgun (WGS) entry which is preliminary data.</text>
</comment>